<feature type="domain" description="Mur ligase C-terminal" evidence="10">
    <location>
        <begin position="327"/>
        <end position="451"/>
    </location>
</feature>
<dbReference type="InterPro" id="IPR004101">
    <property type="entry name" value="Mur_ligase_C"/>
</dbReference>
<keyword evidence="13" id="KW-1185">Reference proteome</keyword>
<keyword evidence="7" id="KW-0963">Cytoplasm</keyword>
<comment type="pathway">
    <text evidence="7 8">Cell wall biogenesis; peptidoglycan biosynthesis.</text>
</comment>
<dbReference type="Gene3D" id="3.40.1390.10">
    <property type="entry name" value="MurE/MurF, N-terminal domain"/>
    <property type="match status" value="1"/>
</dbReference>
<feature type="domain" description="Mur ligase N-terminal catalytic" evidence="9">
    <location>
        <begin position="19"/>
        <end position="64"/>
    </location>
</feature>
<dbReference type="InterPro" id="IPR036615">
    <property type="entry name" value="Mur_ligase_C_dom_sf"/>
</dbReference>
<dbReference type="InterPro" id="IPR035911">
    <property type="entry name" value="MurE/MurF_N"/>
</dbReference>
<gene>
    <name evidence="7 12" type="primary">murE</name>
    <name evidence="12" type="ORF">PsB1_0410</name>
</gene>
<keyword evidence="6 7" id="KW-0961">Cell wall biogenesis/degradation</keyword>
<feature type="binding site" evidence="7">
    <location>
        <position position="173"/>
    </location>
    <ligand>
        <name>UDP-N-acetyl-alpha-D-muramoyl-L-alanyl-D-glutamate</name>
        <dbReference type="ChEBI" id="CHEBI:83900"/>
    </ligand>
</feature>
<dbReference type="SUPFAM" id="SSF53623">
    <property type="entry name" value="MurD-like peptide ligases, catalytic domain"/>
    <property type="match status" value="1"/>
</dbReference>
<keyword evidence="7 12" id="KW-0436">Ligase</keyword>
<feature type="binding site" evidence="7">
    <location>
        <begin position="146"/>
        <end position="147"/>
    </location>
    <ligand>
        <name>UDP-N-acetyl-alpha-D-muramoyl-L-alanyl-D-glutamate</name>
        <dbReference type="ChEBI" id="CHEBI:83900"/>
    </ligand>
</feature>
<keyword evidence="5 7" id="KW-0131">Cell cycle</keyword>
<dbReference type="GO" id="GO:0016874">
    <property type="term" value="F:ligase activity"/>
    <property type="evidence" value="ECO:0007669"/>
    <property type="project" value="UniProtKB-KW"/>
</dbReference>
<dbReference type="EMBL" id="BPFZ01000002">
    <property type="protein sequence ID" value="GIU66256.1"/>
    <property type="molecule type" value="Genomic_DNA"/>
</dbReference>
<evidence type="ECO:0000259" key="10">
    <source>
        <dbReference type="Pfam" id="PF02875"/>
    </source>
</evidence>
<evidence type="ECO:0000256" key="4">
    <source>
        <dbReference type="ARBA" id="ARBA00022984"/>
    </source>
</evidence>
<evidence type="ECO:0000313" key="12">
    <source>
        <dbReference type="EMBL" id="GIU66256.1"/>
    </source>
</evidence>
<dbReference type="NCBIfam" id="TIGR01085">
    <property type="entry name" value="murE"/>
    <property type="match status" value="1"/>
</dbReference>
<comment type="similarity">
    <text evidence="1 7">Belongs to the MurCDEF family. MurE subfamily.</text>
</comment>
<evidence type="ECO:0000256" key="1">
    <source>
        <dbReference type="ARBA" id="ARBA00005898"/>
    </source>
</evidence>
<evidence type="ECO:0000256" key="5">
    <source>
        <dbReference type="ARBA" id="ARBA00023306"/>
    </source>
</evidence>
<dbReference type="InterPro" id="IPR005761">
    <property type="entry name" value="UDP-N-AcMur-Glu-dNH2Pim_ligase"/>
</dbReference>
<dbReference type="HAMAP" id="MF_00208">
    <property type="entry name" value="MurE"/>
    <property type="match status" value="1"/>
</dbReference>
<keyword evidence="2 7" id="KW-0132">Cell division</keyword>
<evidence type="ECO:0000313" key="13">
    <source>
        <dbReference type="Proteomes" id="UP001161064"/>
    </source>
</evidence>
<comment type="caution">
    <text evidence="7">Lacks conserved residue(s) required for the propagation of feature annotation.</text>
</comment>
<sequence>MKLSDLLPLEAGHPGANIEISGLSSDSRTTKPGDLFVALTGIKRDGRDYVAQAVKAGAVAILAAPGLAACGVPIVEDATPRMSLACVASKFYPIQPATIVAITGTNGKSSTVDFLRQIWTHAGRMAASVGTLGAIGPKGRIDLGFTTPDPIALHATLQSLAGEGITHVAMESSSHALDQRRMHGVRLTAAGFSNLTQDHLDYHGSMAAYRQAKLRLFEDLLHAGQPAIVNADAAEAPAFEACAKAKGLDLKLVGWRGDFLKIEELWPKPASQRVDLRYGSKTYPVEIPLIGEFQALNAVMAAGFALVLGEAPSTVFEALSTLKTVKGRMEHIGATAQGAHVFVDYAHTPDGLDVLLRAARPHAPGRVVLVFGCGGDRDKGKRPLMGALAAKFADVVIVTDDNPRTEDAQIIRREVMVGCPEAEEIGDRGEAIAHAVKLLNKGDCLLIAGKGHEIGQCVQGQILPFSDQEEAARALLAGGGHLD</sequence>
<accession>A0ABQ4PTF4</accession>
<comment type="cofactor">
    <cofactor evidence="7">
        <name>Mg(2+)</name>
        <dbReference type="ChEBI" id="CHEBI:18420"/>
    </cofactor>
</comment>
<organism evidence="12 13">
    <name type="scientific">Candidatus Phycosocius spiralis</name>
    <dbReference type="NCBI Taxonomy" id="2815099"/>
    <lineage>
        <taxon>Bacteria</taxon>
        <taxon>Pseudomonadati</taxon>
        <taxon>Pseudomonadota</taxon>
        <taxon>Alphaproteobacteria</taxon>
        <taxon>Caulobacterales</taxon>
        <taxon>Caulobacterales incertae sedis</taxon>
        <taxon>Candidatus Phycosocius</taxon>
    </lineage>
</organism>
<dbReference type="InterPro" id="IPR013221">
    <property type="entry name" value="Mur_ligase_cen"/>
</dbReference>
<keyword evidence="3 7" id="KW-0133">Cell shape</keyword>
<dbReference type="Pfam" id="PF02875">
    <property type="entry name" value="Mur_ligase_C"/>
    <property type="match status" value="1"/>
</dbReference>
<comment type="function">
    <text evidence="7">Catalyzes the addition of meso-diaminopimelic acid to the nucleotide precursor UDP-N-acetylmuramoyl-L-alanyl-D-glutamate (UMAG) in the biosynthesis of bacterial cell-wall peptidoglycan.</text>
</comment>
<evidence type="ECO:0000259" key="11">
    <source>
        <dbReference type="Pfam" id="PF08245"/>
    </source>
</evidence>
<feature type="binding site" evidence="7">
    <location>
        <begin position="104"/>
        <end position="110"/>
    </location>
    <ligand>
        <name>ATP</name>
        <dbReference type="ChEBI" id="CHEBI:30616"/>
    </ligand>
</feature>
<feature type="binding site" evidence="7">
    <location>
        <begin position="401"/>
        <end position="404"/>
    </location>
    <ligand>
        <name>meso-2,6-diaminopimelate</name>
        <dbReference type="ChEBI" id="CHEBI:57791"/>
    </ligand>
</feature>
<evidence type="ECO:0000256" key="2">
    <source>
        <dbReference type="ARBA" id="ARBA00022618"/>
    </source>
</evidence>
<keyword evidence="4 7" id="KW-0573">Peptidoglycan synthesis</keyword>
<dbReference type="NCBIfam" id="NF001126">
    <property type="entry name" value="PRK00139.1-4"/>
    <property type="match status" value="1"/>
</dbReference>
<comment type="PTM">
    <text evidence="7">Carboxylation is probably crucial for Mg(2+) binding and, consequently, for the gamma-phosphate positioning of ATP.</text>
</comment>
<dbReference type="SUPFAM" id="SSF53244">
    <property type="entry name" value="MurD-like peptide ligases, peptide-binding domain"/>
    <property type="match status" value="1"/>
</dbReference>
<feature type="modified residue" description="N6-carboxylysine" evidence="7">
    <location>
        <position position="213"/>
    </location>
</feature>
<evidence type="ECO:0000256" key="6">
    <source>
        <dbReference type="ARBA" id="ARBA00023316"/>
    </source>
</evidence>
<feature type="binding site" evidence="7">
    <location>
        <position position="453"/>
    </location>
    <ligand>
        <name>meso-2,6-diaminopimelate</name>
        <dbReference type="ChEBI" id="CHEBI:57791"/>
    </ligand>
</feature>
<dbReference type="Pfam" id="PF01225">
    <property type="entry name" value="Mur_ligase"/>
    <property type="match status" value="1"/>
</dbReference>
<name>A0ABQ4PTF4_9PROT</name>
<evidence type="ECO:0000256" key="3">
    <source>
        <dbReference type="ARBA" id="ARBA00022960"/>
    </source>
</evidence>
<reference evidence="12" key="2">
    <citation type="journal article" date="2023" name="ISME Commun">
        <title>Characterization of a bloom-associated alphaproteobacterial lineage, 'Candidatus Phycosocius': insights into freshwater algal-bacterial interactions.</title>
        <authorList>
            <person name="Tanabe Y."/>
            <person name="Yamaguchi H."/>
            <person name="Yoshida M."/>
            <person name="Kai A."/>
            <person name="Okazaki Y."/>
        </authorList>
    </citation>
    <scope>NUCLEOTIDE SEQUENCE</scope>
    <source>
        <strain evidence="12">BOTRYCO-1</strain>
    </source>
</reference>
<feature type="domain" description="Mur ligase central" evidence="11">
    <location>
        <begin position="102"/>
        <end position="304"/>
    </location>
</feature>
<feature type="short sequence motif" description="Meso-diaminopimelate recognition motif" evidence="7">
    <location>
        <begin position="401"/>
        <end position="404"/>
    </location>
</feature>
<protein>
    <recommendedName>
        <fullName evidence="7">UDP-N-acetylmuramoyl-L-alanyl-D-glutamate--2,6-diaminopimelate ligase</fullName>
        <ecNumber evidence="7">6.3.2.13</ecNumber>
    </recommendedName>
    <alternativeName>
        <fullName evidence="7">Meso-A2pm-adding enzyme</fullName>
    </alternativeName>
    <alternativeName>
        <fullName evidence="7">Meso-diaminopimelate-adding enzyme</fullName>
    </alternativeName>
    <alternativeName>
        <fullName evidence="7">UDP-MurNAc-L-Ala-D-Glu:meso-diaminopimelate ligase</fullName>
    </alternativeName>
    <alternativeName>
        <fullName evidence="7">UDP-MurNAc-tripeptide synthetase</fullName>
    </alternativeName>
    <alternativeName>
        <fullName evidence="7">UDP-N-acetylmuramyl-tripeptide synthetase</fullName>
    </alternativeName>
</protein>
<dbReference type="NCBIfam" id="NF001124">
    <property type="entry name" value="PRK00139.1-2"/>
    <property type="match status" value="1"/>
</dbReference>
<dbReference type="RefSeq" id="WP_284358745.1">
    <property type="nucleotide sequence ID" value="NZ_BPFZ01000002.1"/>
</dbReference>
<dbReference type="EC" id="6.3.2.13" evidence="7"/>
<keyword evidence="7" id="KW-0547">Nucleotide-binding</keyword>
<feature type="binding site" evidence="7">
    <location>
        <position position="179"/>
    </location>
    <ligand>
        <name>UDP-N-acetyl-alpha-D-muramoyl-L-alanyl-D-glutamate</name>
        <dbReference type="ChEBI" id="CHEBI:83900"/>
    </ligand>
</feature>
<dbReference type="SUPFAM" id="SSF63418">
    <property type="entry name" value="MurE/MurF N-terminal domain"/>
    <property type="match status" value="1"/>
</dbReference>
<evidence type="ECO:0000256" key="8">
    <source>
        <dbReference type="RuleBase" id="RU004135"/>
    </source>
</evidence>
<proteinExistence type="inferred from homology"/>
<dbReference type="InterPro" id="IPR036565">
    <property type="entry name" value="Mur-like_cat_sf"/>
</dbReference>
<comment type="subcellular location">
    <subcellularLocation>
        <location evidence="7 8">Cytoplasm</location>
    </subcellularLocation>
</comment>
<dbReference type="PANTHER" id="PTHR23135">
    <property type="entry name" value="MUR LIGASE FAMILY MEMBER"/>
    <property type="match status" value="1"/>
</dbReference>
<dbReference type="PANTHER" id="PTHR23135:SF4">
    <property type="entry name" value="UDP-N-ACETYLMURAMOYL-L-ALANYL-D-GLUTAMATE--2,6-DIAMINOPIMELATE LIGASE MURE HOMOLOG, CHLOROPLASTIC"/>
    <property type="match status" value="1"/>
</dbReference>
<dbReference type="Pfam" id="PF08245">
    <property type="entry name" value="Mur_ligase_M"/>
    <property type="match status" value="1"/>
</dbReference>
<feature type="binding site" evidence="7">
    <location>
        <position position="377"/>
    </location>
    <ligand>
        <name>meso-2,6-diaminopimelate</name>
        <dbReference type="ChEBI" id="CHEBI:57791"/>
    </ligand>
</feature>
<comment type="caution">
    <text evidence="12">The sequence shown here is derived from an EMBL/GenBank/DDBJ whole genome shotgun (WGS) entry which is preliminary data.</text>
</comment>
<evidence type="ECO:0000259" key="9">
    <source>
        <dbReference type="Pfam" id="PF01225"/>
    </source>
</evidence>
<dbReference type="InterPro" id="IPR000713">
    <property type="entry name" value="Mur_ligase_N"/>
</dbReference>
<feature type="binding site" evidence="7">
    <location>
        <position position="27"/>
    </location>
    <ligand>
        <name>UDP-N-acetyl-alpha-D-muramoyl-L-alanyl-D-glutamate</name>
        <dbReference type="ChEBI" id="CHEBI:83900"/>
    </ligand>
</feature>
<evidence type="ECO:0000256" key="7">
    <source>
        <dbReference type="HAMAP-Rule" id="MF_00208"/>
    </source>
</evidence>
<dbReference type="Proteomes" id="UP001161064">
    <property type="component" value="Unassembled WGS sequence"/>
</dbReference>
<keyword evidence="7" id="KW-0067">ATP-binding</keyword>
<feature type="binding site" evidence="7">
    <location>
        <position position="181"/>
    </location>
    <ligand>
        <name>UDP-N-acetyl-alpha-D-muramoyl-L-alanyl-D-glutamate</name>
        <dbReference type="ChEBI" id="CHEBI:83900"/>
    </ligand>
</feature>
<keyword evidence="7" id="KW-0460">Magnesium</keyword>
<reference evidence="12" key="1">
    <citation type="submission" date="2021-05" db="EMBL/GenBank/DDBJ databases">
        <authorList>
            <person name="Tanabe Y."/>
        </authorList>
    </citation>
    <scope>NUCLEOTIDE SEQUENCE</scope>
    <source>
        <strain evidence="12">BOTRYCO-1</strain>
    </source>
</reference>
<comment type="catalytic activity">
    <reaction evidence="7">
        <text>UDP-N-acetyl-alpha-D-muramoyl-L-alanyl-D-glutamate + meso-2,6-diaminopimelate + ATP = UDP-N-acetyl-alpha-D-muramoyl-L-alanyl-gamma-D-glutamyl-meso-2,6-diaminopimelate + ADP + phosphate + H(+)</text>
        <dbReference type="Rhea" id="RHEA:23676"/>
        <dbReference type="ChEBI" id="CHEBI:15378"/>
        <dbReference type="ChEBI" id="CHEBI:30616"/>
        <dbReference type="ChEBI" id="CHEBI:43474"/>
        <dbReference type="ChEBI" id="CHEBI:57791"/>
        <dbReference type="ChEBI" id="CHEBI:83900"/>
        <dbReference type="ChEBI" id="CHEBI:83905"/>
        <dbReference type="ChEBI" id="CHEBI:456216"/>
        <dbReference type="EC" id="6.3.2.13"/>
    </reaction>
</comment>
<dbReference type="Gene3D" id="3.40.1190.10">
    <property type="entry name" value="Mur-like, catalytic domain"/>
    <property type="match status" value="1"/>
</dbReference>
<dbReference type="Gene3D" id="3.90.190.20">
    <property type="entry name" value="Mur ligase, C-terminal domain"/>
    <property type="match status" value="1"/>
</dbReference>
<feature type="binding site" evidence="7">
    <location>
        <position position="449"/>
    </location>
    <ligand>
        <name>meso-2,6-diaminopimelate</name>
        <dbReference type="ChEBI" id="CHEBI:57791"/>
    </ligand>
</feature>